<gene>
    <name evidence="7" type="ORF">MA47_03335</name>
</gene>
<dbReference type="PIRSF" id="PIRSF016821">
    <property type="entry name" value="HSP15"/>
    <property type="match status" value="1"/>
</dbReference>
<dbReference type="GeneID" id="300552574"/>
<feature type="compositionally biased region" description="Basic and acidic residues" evidence="5">
    <location>
        <begin position="115"/>
        <end position="125"/>
    </location>
</feature>
<dbReference type="Proteomes" id="UP000030145">
    <property type="component" value="Unassembled WGS sequence"/>
</dbReference>
<dbReference type="EMBL" id="JRVJ01000003">
    <property type="protein sequence ID" value="KGM19251.1"/>
    <property type="molecule type" value="Genomic_DNA"/>
</dbReference>
<reference evidence="7 8" key="1">
    <citation type="submission" date="2014-10" db="EMBL/GenBank/DDBJ databases">
        <title>Whole Genome sequence of Corynebacterium auriscanis strain CIP 106629.</title>
        <authorList>
            <person name="Hassan S.S."/>
            <person name="Jamal S.B."/>
            <person name="Tiwari S."/>
            <person name="Oliveira L.D.C."/>
            <person name="Souza F."/>
            <person name="Mariano D.C."/>
            <person name="Almeida S."/>
            <person name="Dorella F."/>
            <person name="Pereira F."/>
            <person name="Carvalho A."/>
            <person name="Leal C.A."/>
            <person name="Soares S.D.C."/>
            <person name="Figueiredo H.C."/>
            <person name="Silva A."/>
            <person name="Azevedo V.A."/>
        </authorList>
    </citation>
    <scope>NUCLEOTIDE SEQUENCE [LARGE SCALE GENOMIC DNA]</scope>
    <source>
        <strain evidence="7 8">CIP 106629</strain>
    </source>
</reference>
<dbReference type="InterPro" id="IPR002942">
    <property type="entry name" value="S4_RNA-bd"/>
</dbReference>
<evidence type="ECO:0000313" key="8">
    <source>
        <dbReference type="Proteomes" id="UP000030145"/>
    </source>
</evidence>
<dbReference type="GO" id="GO:0003677">
    <property type="term" value="F:DNA binding"/>
    <property type="evidence" value="ECO:0007669"/>
    <property type="project" value="UniProtKB-KW"/>
</dbReference>
<evidence type="ECO:0000256" key="4">
    <source>
        <dbReference type="PROSITE-ProRule" id="PRU00182"/>
    </source>
</evidence>
<dbReference type="Gene3D" id="3.10.290.10">
    <property type="entry name" value="RNA-binding S4 domain"/>
    <property type="match status" value="1"/>
</dbReference>
<dbReference type="GO" id="GO:0003727">
    <property type="term" value="F:single-stranded RNA binding"/>
    <property type="evidence" value="ECO:0007669"/>
    <property type="project" value="InterPro"/>
</dbReference>
<dbReference type="InterPro" id="IPR025708">
    <property type="entry name" value="HSP15"/>
</dbReference>
<dbReference type="PROSITE" id="PS50889">
    <property type="entry name" value="S4"/>
    <property type="match status" value="1"/>
</dbReference>
<proteinExistence type="inferred from homology"/>
<organism evidence="7 8">
    <name type="scientific">Corynebacterium auriscanis</name>
    <dbReference type="NCBI Taxonomy" id="99807"/>
    <lineage>
        <taxon>Bacteria</taxon>
        <taxon>Bacillati</taxon>
        <taxon>Actinomycetota</taxon>
        <taxon>Actinomycetes</taxon>
        <taxon>Mycobacteriales</taxon>
        <taxon>Corynebacteriaceae</taxon>
        <taxon>Corynebacterium</taxon>
    </lineage>
</organism>
<dbReference type="SUPFAM" id="SSF55174">
    <property type="entry name" value="Alpha-L RNA-binding motif"/>
    <property type="match status" value="1"/>
</dbReference>
<evidence type="ECO:0000256" key="5">
    <source>
        <dbReference type="SAM" id="MobiDB-lite"/>
    </source>
</evidence>
<feature type="domain" description="RNA-binding S4" evidence="6">
    <location>
        <begin position="11"/>
        <end position="72"/>
    </location>
</feature>
<dbReference type="GO" id="GO:0043023">
    <property type="term" value="F:ribosomal large subunit binding"/>
    <property type="evidence" value="ECO:0007669"/>
    <property type="project" value="InterPro"/>
</dbReference>
<sequence>MTADTEAPKKVRIDAWVWSVRLFKTRSQAAQACRAGHVKINGEAVKPAQAVEVGDDVRVWVNHRERIVRVRTLSAKRVGADVAREAYEDHTPEQVTPMMPRRDRGAGRPTKRERRQLERFKRGML</sequence>
<dbReference type="RefSeq" id="WP_035113495.1">
    <property type="nucleotide sequence ID" value="NZ_CP047046.1"/>
</dbReference>
<comment type="similarity">
    <text evidence="1">Belongs to the HSP15 family.</text>
</comment>
<name>A0A0A2DQW4_9CORY</name>
<keyword evidence="7" id="KW-0436">Ligase</keyword>
<dbReference type="CDD" id="cd00165">
    <property type="entry name" value="S4"/>
    <property type="match status" value="1"/>
</dbReference>
<keyword evidence="8" id="KW-1185">Reference proteome</keyword>
<dbReference type="GO" id="GO:0034605">
    <property type="term" value="P:cellular response to heat"/>
    <property type="evidence" value="ECO:0007669"/>
    <property type="project" value="InterPro"/>
</dbReference>
<dbReference type="GO" id="GO:0004812">
    <property type="term" value="F:aminoacyl-tRNA ligase activity"/>
    <property type="evidence" value="ECO:0007669"/>
    <property type="project" value="UniProtKB-KW"/>
</dbReference>
<keyword evidence="3" id="KW-0238">DNA-binding</keyword>
<dbReference type="Pfam" id="PF01479">
    <property type="entry name" value="S4"/>
    <property type="match status" value="1"/>
</dbReference>
<feature type="region of interest" description="Disordered" evidence="5">
    <location>
        <begin position="84"/>
        <end position="125"/>
    </location>
</feature>
<dbReference type="AlphaFoldDB" id="A0A0A2DQW4"/>
<evidence type="ECO:0000256" key="1">
    <source>
        <dbReference type="ARBA" id="ARBA00008396"/>
    </source>
</evidence>
<keyword evidence="2 4" id="KW-0694">RNA-binding</keyword>
<evidence type="ECO:0000259" key="6">
    <source>
        <dbReference type="SMART" id="SM00363"/>
    </source>
</evidence>
<evidence type="ECO:0000256" key="3">
    <source>
        <dbReference type="ARBA" id="ARBA00023125"/>
    </source>
</evidence>
<dbReference type="InterPro" id="IPR036986">
    <property type="entry name" value="S4_RNA-bd_sf"/>
</dbReference>
<comment type="caution">
    <text evidence="7">The sequence shown here is derived from an EMBL/GenBank/DDBJ whole genome shotgun (WGS) entry which is preliminary data.</text>
</comment>
<dbReference type="SMART" id="SM00363">
    <property type="entry name" value="S4"/>
    <property type="match status" value="1"/>
</dbReference>
<accession>A0A0A2DQW4</accession>
<keyword evidence="7" id="KW-0030">Aminoacyl-tRNA synthetase</keyword>
<protein>
    <submittedName>
        <fullName evidence="7">tRNA synthetase RNA-binding protein</fullName>
    </submittedName>
</protein>
<evidence type="ECO:0000313" key="7">
    <source>
        <dbReference type="EMBL" id="KGM19251.1"/>
    </source>
</evidence>
<evidence type="ECO:0000256" key="2">
    <source>
        <dbReference type="ARBA" id="ARBA00022884"/>
    </source>
</evidence>